<name>A0A5R9KVW6_9BACT</name>
<dbReference type="InterPro" id="IPR011006">
    <property type="entry name" value="CheY-like_superfamily"/>
</dbReference>
<feature type="domain" description="Response regulatory" evidence="2">
    <location>
        <begin position="6"/>
        <end position="128"/>
    </location>
</feature>
<sequence length="132" mass="15147">MKENKHIVLVEDDDDDIFLLKTAFEELNMLDKVQLFRNGQDALVYLQNQSEPPSFVISDLNMPVMNGFELLDELLKKNFFVNGNPQFVFLTTSEKSMIPSHSFGESQFSFFTKGYSYNQMKDTLSIITTGKA</sequence>
<dbReference type="PANTHER" id="PTHR44520">
    <property type="entry name" value="RESPONSE REGULATOR RCP1-RELATED"/>
    <property type="match status" value="1"/>
</dbReference>
<keyword evidence="1" id="KW-0597">Phosphoprotein</keyword>
<dbReference type="Gene3D" id="3.40.50.2300">
    <property type="match status" value="1"/>
</dbReference>
<dbReference type="PROSITE" id="PS50110">
    <property type="entry name" value="RESPONSE_REGULATORY"/>
    <property type="match status" value="1"/>
</dbReference>
<evidence type="ECO:0000256" key="1">
    <source>
        <dbReference type="PROSITE-ProRule" id="PRU00169"/>
    </source>
</evidence>
<organism evidence="3 4">
    <name type="scientific">Dyadobacter luticola</name>
    <dbReference type="NCBI Taxonomy" id="1979387"/>
    <lineage>
        <taxon>Bacteria</taxon>
        <taxon>Pseudomonadati</taxon>
        <taxon>Bacteroidota</taxon>
        <taxon>Cytophagia</taxon>
        <taxon>Cytophagales</taxon>
        <taxon>Spirosomataceae</taxon>
        <taxon>Dyadobacter</taxon>
    </lineage>
</organism>
<keyword evidence="4" id="KW-1185">Reference proteome</keyword>
<dbReference type="GO" id="GO:0000160">
    <property type="term" value="P:phosphorelay signal transduction system"/>
    <property type="evidence" value="ECO:0007669"/>
    <property type="project" value="InterPro"/>
</dbReference>
<dbReference type="SUPFAM" id="SSF52172">
    <property type="entry name" value="CheY-like"/>
    <property type="match status" value="1"/>
</dbReference>
<dbReference type="OrthoDB" id="1524091at2"/>
<dbReference type="SMART" id="SM00448">
    <property type="entry name" value="REC"/>
    <property type="match status" value="1"/>
</dbReference>
<dbReference type="Pfam" id="PF00072">
    <property type="entry name" value="Response_reg"/>
    <property type="match status" value="1"/>
</dbReference>
<dbReference type="InterPro" id="IPR001789">
    <property type="entry name" value="Sig_transdc_resp-reg_receiver"/>
</dbReference>
<accession>A0A5R9KVW6</accession>
<dbReference type="EMBL" id="VCEJ01000004">
    <property type="protein sequence ID" value="TLV00422.1"/>
    <property type="molecule type" value="Genomic_DNA"/>
</dbReference>
<dbReference type="Proteomes" id="UP000306402">
    <property type="component" value="Unassembled WGS sequence"/>
</dbReference>
<evidence type="ECO:0000313" key="3">
    <source>
        <dbReference type="EMBL" id="TLV00422.1"/>
    </source>
</evidence>
<feature type="modified residue" description="4-aspartylphosphate" evidence="1">
    <location>
        <position position="59"/>
    </location>
</feature>
<dbReference type="InterPro" id="IPR052893">
    <property type="entry name" value="TCS_response_regulator"/>
</dbReference>
<dbReference type="AlphaFoldDB" id="A0A5R9KVW6"/>
<evidence type="ECO:0000313" key="4">
    <source>
        <dbReference type="Proteomes" id="UP000306402"/>
    </source>
</evidence>
<dbReference type="RefSeq" id="WP_138365802.1">
    <property type="nucleotide sequence ID" value="NZ_VCEJ01000004.1"/>
</dbReference>
<proteinExistence type="predicted"/>
<comment type="caution">
    <text evidence="3">The sequence shown here is derived from an EMBL/GenBank/DDBJ whole genome shotgun (WGS) entry which is preliminary data.</text>
</comment>
<protein>
    <submittedName>
        <fullName evidence="3">Response regulator</fullName>
    </submittedName>
</protein>
<dbReference type="PANTHER" id="PTHR44520:SF2">
    <property type="entry name" value="RESPONSE REGULATOR RCP1"/>
    <property type="match status" value="1"/>
</dbReference>
<gene>
    <name evidence="3" type="ORF">FEN17_13110</name>
</gene>
<evidence type="ECO:0000259" key="2">
    <source>
        <dbReference type="PROSITE" id="PS50110"/>
    </source>
</evidence>
<reference evidence="3 4" key="1">
    <citation type="submission" date="2019-05" db="EMBL/GenBank/DDBJ databases">
        <authorList>
            <person name="Qu J.-H."/>
        </authorList>
    </citation>
    <scope>NUCLEOTIDE SEQUENCE [LARGE SCALE GENOMIC DNA]</scope>
    <source>
        <strain evidence="3 4">T17</strain>
    </source>
</reference>